<dbReference type="SUPFAM" id="SSF52172">
    <property type="entry name" value="CheY-like"/>
    <property type="match status" value="1"/>
</dbReference>
<dbReference type="Gene3D" id="3.40.50.2300">
    <property type="match status" value="1"/>
</dbReference>
<dbReference type="InterPro" id="IPR001789">
    <property type="entry name" value="Sig_transdc_resp-reg_receiver"/>
</dbReference>
<reference evidence="4 5" key="1">
    <citation type="journal article" date="2016" name="Nat. Commun.">
        <title>Thousands of microbial genomes shed light on interconnected biogeochemical processes in an aquifer system.</title>
        <authorList>
            <person name="Anantharaman K."/>
            <person name="Brown C.T."/>
            <person name="Hug L.A."/>
            <person name="Sharon I."/>
            <person name="Castelle C.J."/>
            <person name="Probst A.J."/>
            <person name="Thomas B.C."/>
            <person name="Singh A."/>
            <person name="Wilkins M.J."/>
            <person name="Karaoz U."/>
            <person name="Brodie E.L."/>
            <person name="Williams K.H."/>
            <person name="Hubbard S.S."/>
            <person name="Banfield J.F."/>
        </authorList>
    </citation>
    <scope>NUCLEOTIDE SEQUENCE [LARGE SCALE GENOMIC DNA]</scope>
    <source>
        <strain evidence="5">RIFCSPHIGHO2_01_FULL_58_15</strain>
    </source>
</reference>
<dbReference type="AlphaFoldDB" id="A0A1G2PP97"/>
<accession>A0A1G2PP97</accession>
<dbReference type="STRING" id="1802363.A2682_00275"/>
<dbReference type="EMBL" id="MHST01000009">
    <property type="protein sequence ID" value="OHA49451.1"/>
    <property type="molecule type" value="Genomic_DNA"/>
</dbReference>
<dbReference type="PANTHER" id="PTHR44591">
    <property type="entry name" value="STRESS RESPONSE REGULATOR PROTEIN 1"/>
    <property type="match status" value="1"/>
</dbReference>
<name>A0A1G2PP97_TERXR</name>
<dbReference type="GO" id="GO:0000160">
    <property type="term" value="P:phosphorelay signal transduction system"/>
    <property type="evidence" value="ECO:0007669"/>
    <property type="project" value="InterPro"/>
</dbReference>
<dbReference type="PROSITE" id="PS50110">
    <property type="entry name" value="RESPONSE_REGULATORY"/>
    <property type="match status" value="1"/>
</dbReference>
<comment type="caution">
    <text evidence="4">The sequence shown here is derived from an EMBL/GenBank/DDBJ whole genome shotgun (WGS) entry which is preliminary data.</text>
</comment>
<organism evidence="4 5">
    <name type="scientific">Terrybacteria sp. (strain RIFCSPHIGHO2_01_FULL_58_15)</name>
    <dbReference type="NCBI Taxonomy" id="1802363"/>
    <lineage>
        <taxon>Bacteria</taxon>
        <taxon>Candidatus Terryibacteriota</taxon>
    </lineage>
</organism>
<sequence>MSITEPKEKKGQVRRIILVVEDDEALREAAREKLASRGLEVWTATSGEEALQLLEQRQPHLVWLDILMPGIDGLTTLQRIREKAELKHLPVVIVSVSGGQEKIRRALDLGALEYLTKSDYSIDDLATKMEALLHEYS</sequence>
<evidence type="ECO:0000313" key="5">
    <source>
        <dbReference type="Proteomes" id="UP000178690"/>
    </source>
</evidence>
<dbReference type="Pfam" id="PF00072">
    <property type="entry name" value="Response_reg"/>
    <property type="match status" value="1"/>
</dbReference>
<evidence type="ECO:0000313" key="4">
    <source>
        <dbReference type="EMBL" id="OHA49451.1"/>
    </source>
</evidence>
<dbReference type="InterPro" id="IPR050595">
    <property type="entry name" value="Bact_response_regulator"/>
</dbReference>
<keyword evidence="1 2" id="KW-0597">Phosphoprotein</keyword>
<evidence type="ECO:0000256" key="1">
    <source>
        <dbReference type="ARBA" id="ARBA00022553"/>
    </source>
</evidence>
<gene>
    <name evidence="4" type="ORF">A2682_00275</name>
</gene>
<dbReference type="SMART" id="SM00448">
    <property type="entry name" value="REC"/>
    <property type="match status" value="1"/>
</dbReference>
<feature type="modified residue" description="4-aspartylphosphate" evidence="2">
    <location>
        <position position="65"/>
    </location>
</feature>
<feature type="domain" description="Response regulatory" evidence="3">
    <location>
        <begin position="16"/>
        <end position="132"/>
    </location>
</feature>
<evidence type="ECO:0000259" key="3">
    <source>
        <dbReference type="PROSITE" id="PS50110"/>
    </source>
</evidence>
<protein>
    <recommendedName>
        <fullName evidence="3">Response regulatory domain-containing protein</fullName>
    </recommendedName>
</protein>
<dbReference type="InterPro" id="IPR011006">
    <property type="entry name" value="CheY-like_superfamily"/>
</dbReference>
<dbReference type="Proteomes" id="UP000178690">
    <property type="component" value="Unassembled WGS sequence"/>
</dbReference>
<dbReference type="PANTHER" id="PTHR44591:SF3">
    <property type="entry name" value="RESPONSE REGULATORY DOMAIN-CONTAINING PROTEIN"/>
    <property type="match status" value="1"/>
</dbReference>
<proteinExistence type="predicted"/>
<evidence type="ECO:0000256" key="2">
    <source>
        <dbReference type="PROSITE-ProRule" id="PRU00169"/>
    </source>
</evidence>